<protein>
    <submittedName>
        <fullName evidence="2">GL18076</fullName>
    </submittedName>
</protein>
<keyword evidence="3" id="KW-1185">Reference proteome</keyword>
<feature type="compositionally biased region" description="Low complexity" evidence="1">
    <location>
        <begin position="1"/>
        <end position="14"/>
    </location>
</feature>
<name>B4HDC2_DROPE</name>
<dbReference type="Proteomes" id="UP000008744">
    <property type="component" value="Unassembled WGS sequence"/>
</dbReference>
<organism evidence="3">
    <name type="scientific">Drosophila persimilis</name>
    <name type="common">Fruit fly</name>
    <dbReference type="NCBI Taxonomy" id="7234"/>
    <lineage>
        <taxon>Eukaryota</taxon>
        <taxon>Metazoa</taxon>
        <taxon>Ecdysozoa</taxon>
        <taxon>Arthropoda</taxon>
        <taxon>Hexapoda</taxon>
        <taxon>Insecta</taxon>
        <taxon>Pterygota</taxon>
        <taxon>Neoptera</taxon>
        <taxon>Endopterygota</taxon>
        <taxon>Diptera</taxon>
        <taxon>Brachycera</taxon>
        <taxon>Muscomorpha</taxon>
        <taxon>Ephydroidea</taxon>
        <taxon>Drosophilidae</taxon>
        <taxon>Drosophila</taxon>
        <taxon>Sophophora</taxon>
    </lineage>
</organism>
<evidence type="ECO:0000313" key="2">
    <source>
        <dbReference type="EMBL" id="EDW25732.1"/>
    </source>
</evidence>
<proteinExistence type="predicted"/>
<dbReference type="EMBL" id="CH480041">
    <property type="protein sequence ID" value="EDW25732.1"/>
    <property type="molecule type" value="Genomic_DNA"/>
</dbReference>
<evidence type="ECO:0000256" key="1">
    <source>
        <dbReference type="SAM" id="MobiDB-lite"/>
    </source>
</evidence>
<dbReference type="HOGENOM" id="CLU_1908867_0_0_1"/>
<evidence type="ECO:0000313" key="3">
    <source>
        <dbReference type="Proteomes" id="UP000008744"/>
    </source>
</evidence>
<accession>B4HDC2</accession>
<gene>
    <name evidence="2" type="primary">Dper\GL18076</name>
    <name evidence="2" type="ORF">Dper_GL18076</name>
</gene>
<reference evidence="2 3" key="1">
    <citation type="journal article" date="2007" name="Nature">
        <title>Evolution of genes and genomes on the Drosophila phylogeny.</title>
        <authorList>
            <consortium name="Drosophila 12 Genomes Consortium"/>
            <person name="Clark A.G."/>
            <person name="Eisen M.B."/>
            <person name="Smith D.R."/>
            <person name="Bergman C.M."/>
            <person name="Oliver B."/>
            <person name="Markow T.A."/>
            <person name="Kaufman T.C."/>
            <person name="Kellis M."/>
            <person name="Gelbart W."/>
            <person name="Iyer V.N."/>
            <person name="Pollard D.A."/>
            <person name="Sackton T.B."/>
            <person name="Larracuente A.M."/>
            <person name="Singh N.D."/>
            <person name="Abad J.P."/>
            <person name="Abt D.N."/>
            <person name="Adryan B."/>
            <person name="Aguade M."/>
            <person name="Akashi H."/>
            <person name="Anderson W.W."/>
            <person name="Aquadro C.F."/>
            <person name="Ardell D.H."/>
            <person name="Arguello R."/>
            <person name="Artieri C.G."/>
            <person name="Barbash D.A."/>
            <person name="Barker D."/>
            <person name="Barsanti P."/>
            <person name="Batterham P."/>
            <person name="Batzoglou S."/>
            <person name="Begun D."/>
            <person name="Bhutkar A."/>
            <person name="Blanco E."/>
            <person name="Bosak S.A."/>
            <person name="Bradley R.K."/>
            <person name="Brand A.D."/>
            <person name="Brent M.R."/>
            <person name="Brooks A.N."/>
            <person name="Brown R.H."/>
            <person name="Butlin R.K."/>
            <person name="Caggese C."/>
            <person name="Calvi B.R."/>
            <person name="Bernardo de Carvalho A."/>
            <person name="Caspi A."/>
            <person name="Castrezana S."/>
            <person name="Celniker S.E."/>
            <person name="Chang J.L."/>
            <person name="Chapple C."/>
            <person name="Chatterji S."/>
            <person name="Chinwalla A."/>
            <person name="Civetta A."/>
            <person name="Clifton S.W."/>
            <person name="Comeron J.M."/>
            <person name="Costello J.C."/>
            <person name="Coyne J.A."/>
            <person name="Daub J."/>
            <person name="David R.G."/>
            <person name="Delcher A.L."/>
            <person name="Delehaunty K."/>
            <person name="Do C.B."/>
            <person name="Ebling H."/>
            <person name="Edwards K."/>
            <person name="Eickbush T."/>
            <person name="Evans J.D."/>
            <person name="Filipski A."/>
            <person name="Findeiss S."/>
            <person name="Freyhult E."/>
            <person name="Fulton L."/>
            <person name="Fulton R."/>
            <person name="Garcia A.C."/>
            <person name="Gardiner A."/>
            <person name="Garfield D.A."/>
            <person name="Garvin B.E."/>
            <person name="Gibson G."/>
            <person name="Gilbert D."/>
            <person name="Gnerre S."/>
            <person name="Godfrey J."/>
            <person name="Good R."/>
            <person name="Gotea V."/>
            <person name="Gravely B."/>
            <person name="Greenberg A.J."/>
            <person name="Griffiths-Jones S."/>
            <person name="Gross S."/>
            <person name="Guigo R."/>
            <person name="Gustafson E.A."/>
            <person name="Haerty W."/>
            <person name="Hahn M.W."/>
            <person name="Halligan D.L."/>
            <person name="Halpern A.L."/>
            <person name="Halter G.M."/>
            <person name="Han M.V."/>
            <person name="Heger A."/>
            <person name="Hillier L."/>
            <person name="Hinrichs A.S."/>
            <person name="Holmes I."/>
            <person name="Hoskins R.A."/>
            <person name="Hubisz M.J."/>
            <person name="Hultmark D."/>
            <person name="Huntley M.A."/>
            <person name="Jaffe D.B."/>
            <person name="Jagadeeshan S."/>
            <person name="Jeck W.R."/>
            <person name="Johnson J."/>
            <person name="Jones C.D."/>
            <person name="Jordan W.C."/>
            <person name="Karpen G.H."/>
            <person name="Kataoka E."/>
            <person name="Keightley P.D."/>
            <person name="Kheradpour P."/>
            <person name="Kirkness E.F."/>
            <person name="Koerich L.B."/>
            <person name="Kristiansen K."/>
            <person name="Kudrna D."/>
            <person name="Kulathinal R.J."/>
            <person name="Kumar S."/>
            <person name="Kwok R."/>
            <person name="Lander E."/>
            <person name="Langley C.H."/>
            <person name="Lapoint R."/>
            <person name="Lazzaro B.P."/>
            <person name="Lee S.J."/>
            <person name="Levesque L."/>
            <person name="Li R."/>
            <person name="Lin C.F."/>
            <person name="Lin M.F."/>
            <person name="Lindblad-Toh K."/>
            <person name="Llopart A."/>
            <person name="Long M."/>
            <person name="Low L."/>
            <person name="Lozovsky E."/>
            <person name="Lu J."/>
            <person name="Luo M."/>
            <person name="Machado C.A."/>
            <person name="Makalowski W."/>
            <person name="Marzo M."/>
            <person name="Matsuda M."/>
            <person name="Matzkin L."/>
            <person name="McAllister B."/>
            <person name="McBride C.S."/>
            <person name="McKernan B."/>
            <person name="McKernan K."/>
            <person name="Mendez-Lago M."/>
            <person name="Minx P."/>
            <person name="Mollenhauer M.U."/>
            <person name="Montooth K."/>
            <person name="Mount S.M."/>
            <person name="Mu X."/>
            <person name="Myers E."/>
            <person name="Negre B."/>
            <person name="Newfeld S."/>
            <person name="Nielsen R."/>
            <person name="Noor M.A."/>
            <person name="O'Grady P."/>
            <person name="Pachter L."/>
            <person name="Papaceit M."/>
            <person name="Parisi M.J."/>
            <person name="Parisi M."/>
            <person name="Parts L."/>
            <person name="Pedersen J.S."/>
            <person name="Pesole G."/>
            <person name="Phillippy A.M."/>
            <person name="Ponting C.P."/>
            <person name="Pop M."/>
            <person name="Porcelli D."/>
            <person name="Powell J.R."/>
            <person name="Prohaska S."/>
            <person name="Pruitt K."/>
            <person name="Puig M."/>
            <person name="Quesneville H."/>
            <person name="Ram K.R."/>
            <person name="Rand D."/>
            <person name="Rasmussen M.D."/>
            <person name="Reed L.K."/>
            <person name="Reenan R."/>
            <person name="Reily A."/>
            <person name="Remington K.A."/>
            <person name="Rieger T.T."/>
            <person name="Ritchie M.G."/>
            <person name="Robin C."/>
            <person name="Rogers Y.H."/>
            <person name="Rohde C."/>
            <person name="Rozas J."/>
            <person name="Rubenfield M.J."/>
            <person name="Ruiz A."/>
            <person name="Russo S."/>
            <person name="Salzberg S.L."/>
            <person name="Sanchez-Gracia A."/>
            <person name="Saranga D.J."/>
            <person name="Sato H."/>
            <person name="Schaeffer S.W."/>
            <person name="Schatz M.C."/>
            <person name="Schlenke T."/>
            <person name="Schwartz R."/>
            <person name="Segarra C."/>
            <person name="Singh R.S."/>
            <person name="Sirot L."/>
            <person name="Sirota M."/>
            <person name="Sisneros N.B."/>
            <person name="Smith C.D."/>
            <person name="Smith T.F."/>
            <person name="Spieth J."/>
            <person name="Stage D.E."/>
            <person name="Stark A."/>
            <person name="Stephan W."/>
            <person name="Strausberg R.L."/>
            <person name="Strempel S."/>
            <person name="Sturgill D."/>
            <person name="Sutton G."/>
            <person name="Sutton G.G."/>
            <person name="Tao W."/>
            <person name="Teichmann S."/>
            <person name="Tobari Y.N."/>
            <person name="Tomimura Y."/>
            <person name="Tsolas J.M."/>
            <person name="Valente V.L."/>
            <person name="Venter E."/>
            <person name="Venter J.C."/>
            <person name="Vicario S."/>
            <person name="Vieira F.G."/>
            <person name="Vilella A.J."/>
            <person name="Villasante A."/>
            <person name="Walenz B."/>
            <person name="Wang J."/>
            <person name="Wasserman M."/>
            <person name="Watts T."/>
            <person name="Wilson D."/>
            <person name="Wilson R.K."/>
            <person name="Wing R.A."/>
            <person name="Wolfner M.F."/>
            <person name="Wong A."/>
            <person name="Wong G.K."/>
            <person name="Wu C.I."/>
            <person name="Wu G."/>
            <person name="Yamamoto D."/>
            <person name="Yang H.P."/>
            <person name="Yang S.P."/>
            <person name="Yorke J.A."/>
            <person name="Yoshida K."/>
            <person name="Zdobnov E."/>
            <person name="Zhang P."/>
            <person name="Zhang Y."/>
            <person name="Zimin A.V."/>
            <person name="Baldwin J."/>
            <person name="Abdouelleil A."/>
            <person name="Abdulkadir J."/>
            <person name="Abebe A."/>
            <person name="Abera B."/>
            <person name="Abreu J."/>
            <person name="Acer S.C."/>
            <person name="Aftuck L."/>
            <person name="Alexander A."/>
            <person name="An P."/>
            <person name="Anderson E."/>
            <person name="Anderson S."/>
            <person name="Arachi H."/>
            <person name="Azer M."/>
            <person name="Bachantsang P."/>
            <person name="Barry A."/>
            <person name="Bayul T."/>
            <person name="Berlin A."/>
            <person name="Bessette D."/>
            <person name="Bloom T."/>
            <person name="Blye J."/>
            <person name="Boguslavskiy L."/>
            <person name="Bonnet C."/>
            <person name="Boukhgalter B."/>
            <person name="Bourzgui I."/>
            <person name="Brown A."/>
            <person name="Cahill P."/>
            <person name="Channer S."/>
            <person name="Cheshatsang Y."/>
            <person name="Chuda L."/>
            <person name="Citroen M."/>
            <person name="Collymore A."/>
            <person name="Cooke P."/>
            <person name="Costello M."/>
            <person name="D'Aco K."/>
            <person name="Daza R."/>
            <person name="De Haan G."/>
            <person name="DeGray S."/>
            <person name="DeMaso C."/>
            <person name="Dhargay N."/>
            <person name="Dooley K."/>
            <person name="Dooley E."/>
            <person name="Doricent M."/>
            <person name="Dorje P."/>
            <person name="Dorjee K."/>
            <person name="Dupes A."/>
            <person name="Elong R."/>
            <person name="Falk J."/>
            <person name="Farina A."/>
            <person name="Faro S."/>
            <person name="Ferguson D."/>
            <person name="Fisher S."/>
            <person name="Foley C.D."/>
            <person name="Franke A."/>
            <person name="Friedrich D."/>
            <person name="Gadbois L."/>
            <person name="Gearin G."/>
            <person name="Gearin C.R."/>
            <person name="Giannoukos G."/>
            <person name="Goode T."/>
            <person name="Graham J."/>
            <person name="Grandbois E."/>
            <person name="Grewal S."/>
            <person name="Gyaltsen K."/>
            <person name="Hafez N."/>
            <person name="Hagos B."/>
            <person name="Hall J."/>
            <person name="Henson C."/>
            <person name="Hollinger A."/>
            <person name="Honan T."/>
            <person name="Huard M.D."/>
            <person name="Hughes L."/>
            <person name="Hurhula B."/>
            <person name="Husby M.E."/>
            <person name="Kamat A."/>
            <person name="Kanga B."/>
            <person name="Kashin S."/>
            <person name="Khazanovich D."/>
            <person name="Kisner P."/>
            <person name="Lance K."/>
            <person name="Lara M."/>
            <person name="Lee W."/>
            <person name="Lennon N."/>
            <person name="Letendre F."/>
            <person name="LeVine R."/>
            <person name="Lipovsky A."/>
            <person name="Liu X."/>
            <person name="Liu J."/>
            <person name="Liu S."/>
            <person name="Lokyitsang T."/>
            <person name="Lokyitsang Y."/>
            <person name="Lubonja R."/>
            <person name="Lui A."/>
            <person name="MacDonald P."/>
            <person name="Magnisalis V."/>
            <person name="Maru K."/>
            <person name="Matthews C."/>
            <person name="McCusker W."/>
            <person name="McDonough S."/>
            <person name="Mehta T."/>
            <person name="Meldrim J."/>
            <person name="Meneus L."/>
            <person name="Mihai O."/>
            <person name="Mihalev A."/>
            <person name="Mihova T."/>
            <person name="Mittelman R."/>
            <person name="Mlenga V."/>
            <person name="Montmayeur A."/>
            <person name="Mulrain L."/>
            <person name="Navidi A."/>
            <person name="Naylor J."/>
            <person name="Negash T."/>
            <person name="Nguyen T."/>
            <person name="Nguyen N."/>
            <person name="Nicol R."/>
            <person name="Norbu C."/>
            <person name="Norbu N."/>
            <person name="Novod N."/>
            <person name="O'Neill B."/>
            <person name="Osman S."/>
            <person name="Markiewicz E."/>
            <person name="Oyono O.L."/>
            <person name="Patti C."/>
            <person name="Phunkhang P."/>
            <person name="Pierre F."/>
            <person name="Priest M."/>
            <person name="Raghuraman S."/>
            <person name="Rege F."/>
            <person name="Reyes R."/>
            <person name="Rise C."/>
            <person name="Rogov P."/>
            <person name="Ross K."/>
            <person name="Ryan E."/>
            <person name="Settipalli S."/>
            <person name="Shea T."/>
            <person name="Sherpa N."/>
            <person name="Shi L."/>
            <person name="Shih D."/>
            <person name="Sparrow T."/>
            <person name="Spaulding J."/>
            <person name="Stalker J."/>
            <person name="Stange-Thomann N."/>
            <person name="Stavropoulos S."/>
            <person name="Stone C."/>
            <person name="Strader C."/>
            <person name="Tesfaye S."/>
            <person name="Thomson T."/>
            <person name="Thoulutsang Y."/>
            <person name="Thoulutsang D."/>
            <person name="Topham K."/>
            <person name="Topping I."/>
            <person name="Tsamla T."/>
            <person name="Vassiliev H."/>
            <person name="Vo A."/>
            <person name="Wangchuk T."/>
            <person name="Wangdi T."/>
            <person name="Weiand M."/>
            <person name="Wilkinson J."/>
            <person name="Wilson A."/>
            <person name="Yadav S."/>
            <person name="Young G."/>
            <person name="Yu Q."/>
            <person name="Zembek L."/>
            <person name="Zhong D."/>
            <person name="Zimmer A."/>
            <person name="Zwirko Z."/>
            <person name="Jaffe D.B."/>
            <person name="Alvarez P."/>
            <person name="Brockman W."/>
            <person name="Butler J."/>
            <person name="Chin C."/>
            <person name="Gnerre S."/>
            <person name="Grabherr M."/>
            <person name="Kleber M."/>
            <person name="Mauceli E."/>
            <person name="MacCallum I."/>
        </authorList>
    </citation>
    <scope>NUCLEOTIDE SEQUENCE [LARGE SCALE GENOMIC DNA]</scope>
    <source>
        <strain evidence="3">MSH-3 / Tucson 14011-0111.49</strain>
    </source>
</reference>
<sequence>MSKSSSDASPLASSRHPASGLRRGPIDVRHHGCWQAMNANLDTLALHTWRIRIHAGVVILLATIATQIWPNPGSPGGPRRSLHPLCTALCNVHVSCRTIHTRSSSALRLRTVPNSLLQTTMMIQYLQIEIKYN</sequence>
<dbReference type="AlphaFoldDB" id="B4HDC2"/>
<feature type="region of interest" description="Disordered" evidence="1">
    <location>
        <begin position="1"/>
        <end position="23"/>
    </location>
</feature>